<sequence length="361" mass="38192">MDRYELRREDYSLSDDQADLQTAYAKFFQTYSTIDVVRSAEPEGIDRALWERLCGTGATTMALPETVGGDGATLVDLTLVAEEIGRWLAPVPWIDHASAARLLARLGALGADNPTSEKIVSGAQIIGLDAQLDETRGARLIPTGSVADQIVVREGDDIVLLTNDVKPPKVDNLGRLPMAWVDPAAVSARVTLASGPAAVAEYQRALDEWRLLTASALVGLVEQTMRIAAEFATNRYTYGVPISSLQGISHPLANMAITVEGGRALARKAAWYLDVEPDVRPELPGAAFVFMSEEASKAAPMAVHVQGGLGVSTEAAATAYLVRARGWPLAGGDPGATAKHVAETVARRSDVAAPAAEPAAV</sequence>
<evidence type="ECO:0000259" key="7">
    <source>
        <dbReference type="Pfam" id="PF02771"/>
    </source>
</evidence>
<keyword evidence="3" id="KW-0285">Flavoprotein</keyword>
<evidence type="ECO:0000313" key="8">
    <source>
        <dbReference type="EMBL" id="MBD1319359.1"/>
    </source>
</evidence>
<dbReference type="InterPro" id="IPR036250">
    <property type="entry name" value="AcylCo_DH-like_C"/>
</dbReference>
<dbReference type="RefSeq" id="WP_190266197.1">
    <property type="nucleotide sequence ID" value="NZ_BAABAD010000003.1"/>
</dbReference>
<keyword evidence="9" id="KW-1185">Reference proteome</keyword>
<protein>
    <submittedName>
        <fullName evidence="8">Acyl-CoA dehydrogenase family protein</fullName>
    </submittedName>
</protein>
<feature type="domain" description="Acyl-CoA dehydrogenase/oxidase C-terminal" evidence="6">
    <location>
        <begin position="203"/>
        <end position="343"/>
    </location>
</feature>
<dbReference type="Pfam" id="PF02771">
    <property type="entry name" value="Acyl-CoA_dh_N"/>
    <property type="match status" value="1"/>
</dbReference>
<accession>A0ABR7W980</accession>
<evidence type="ECO:0000256" key="2">
    <source>
        <dbReference type="ARBA" id="ARBA00009347"/>
    </source>
</evidence>
<organism evidence="8 9">
    <name type="scientific">Gordonia hankookensis</name>
    <dbReference type="NCBI Taxonomy" id="589403"/>
    <lineage>
        <taxon>Bacteria</taxon>
        <taxon>Bacillati</taxon>
        <taxon>Actinomycetota</taxon>
        <taxon>Actinomycetes</taxon>
        <taxon>Mycobacteriales</taxon>
        <taxon>Gordoniaceae</taxon>
        <taxon>Gordonia</taxon>
    </lineage>
</organism>
<dbReference type="Pfam" id="PF00441">
    <property type="entry name" value="Acyl-CoA_dh_1"/>
    <property type="match status" value="1"/>
</dbReference>
<gene>
    <name evidence="8" type="ORF">IDF66_07160</name>
</gene>
<dbReference type="SUPFAM" id="SSF47203">
    <property type="entry name" value="Acyl-CoA dehydrogenase C-terminal domain-like"/>
    <property type="match status" value="1"/>
</dbReference>
<dbReference type="EMBL" id="JACWMS010000001">
    <property type="protein sequence ID" value="MBD1319359.1"/>
    <property type="molecule type" value="Genomic_DNA"/>
</dbReference>
<keyword evidence="4" id="KW-0274">FAD</keyword>
<proteinExistence type="inferred from homology"/>
<reference evidence="8 9" key="1">
    <citation type="submission" date="2020-09" db="EMBL/GenBank/DDBJ databases">
        <title>Novel species in genus Gordonia.</title>
        <authorList>
            <person name="Zhang G."/>
        </authorList>
    </citation>
    <scope>NUCLEOTIDE SEQUENCE [LARGE SCALE GENOMIC DNA]</scope>
    <source>
        <strain evidence="8 9">ON-33</strain>
    </source>
</reference>
<dbReference type="InterPro" id="IPR037069">
    <property type="entry name" value="AcylCoA_DH/ox_N_sf"/>
</dbReference>
<evidence type="ECO:0000313" key="9">
    <source>
        <dbReference type="Proteomes" id="UP000602395"/>
    </source>
</evidence>
<evidence type="ECO:0000256" key="1">
    <source>
        <dbReference type="ARBA" id="ARBA00001974"/>
    </source>
</evidence>
<dbReference type="InterPro" id="IPR013786">
    <property type="entry name" value="AcylCoA_DH/ox_N"/>
</dbReference>
<dbReference type="Gene3D" id="1.20.140.10">
    <property type="entry name" value="Butyryl-CoA Dehydrogenase, subunit A, domain 3"/>
    <property type="match status" value="1"/>
</dbReference>
<evidence type="ECO:0000256" key="5">
    <source>
        <dbReference type="ARBA" id="ARBA00023002"/>
    </source>
</evidence>
<comment type="cofactor">
    <cofactor evidence="1">
        <name>FAD</name>
        <dbReference type="ChEBI" id="CHEBI:57692"/>
    </cofactor>
</comment>
<name>A0ABR7W980_9ACTN</name>
<comment type="similarity">
    <text evidence="2">Belongs to the acyl-CoA dehydrogenase family.</text>
</comment>
<dbReference type="Gene3D" id="1.10.540.10">
    <property type="entry name" value="Acyl-CoA dehydrogenase/oxidase, N-terminal domain"/>
    <property type="match status" value="1"/>
</dbReference>
<evidence type="ECO:0000259" key="6">
    <source>
        <dbReference type="Pfam" id="PF00441"/>
    </source>
</evidence>
<evidence type="ECO:0000256" key="3">
    <source>
        <dbReference type="ARBA" id="ARBA00022630"/>
    </source>
</evidence>
<dbReference type="InterPro" id="IPR009100">
    <property type="entry name" value="AcylCoA_DH/oxidase_NM_dom_sf"/>
</dbReference>
<comment type="caution">
    <text evidence="8">The sequence shown here is derived from an EMBL/GenBank/DDBJ whole genome shotgun (WGS) entry which is preliminary data.</text>
</comment>
<keyword evidence="5" id="KW-0560">Oxidoreductase</keyword>
<dbReference type="SUPFAM" id="SSF56645">
    <property type="entry name" value="Acyl-CoA dehydrogenase NM domain-like"/>
    <property type="match status" value="1"/>
</dbReference>
<dbReference type="PANTHER" id="PTHR43884:SF20">
    <property type="entry name" value="ACYL-COA DEHYDROGENASE FADE28"/>
    <property type="match status" value="1"/>
</dbReference>
<dbReference type="InterPro" id="IPR009075">
    <property type="entry name" value="AcylCo_DH/oxidase_C"/>
</dbReference>
<evidence type="ECO:0000256" key="4">
    <source>
        <dbReference type="ARBA" id="ARBA00022827"/>
    </source>
</evidence>
<dbReference type="Proteomes" id="UP000602395">
    <property type="component" value="Unassembled WGS sequence"/>
</dbReference>
<feature type="domain" description="Acyl-CoA dehydrogenase/oxidase N-terminal" evidence="7">
    <location>
        <begin position="14"/>
        <end position="107"/>
    </location>
</feature>
<dbReference type="PANTHER" id="PTHR43884">
    <property type="entry name" value="ACYL-COA DEHYDROGENASE"/>
    <property type="match status" value="1"/>
</dbReference>